<accession>A0A2V5GXG2</accession>
<evidence type="ECO:0000313" key="2">
    <source>
        <dbReference type="Proteomes" id="UP000249829"/>
    </source>
</evidence>
<gene>
    <name evidence="1" type="ORF">BO99DRAFT_466490</name>
</gene>
<evidence type="ECO:0000313" key="1">
    <source>
        <dbReference type="EMBL" id="PYI16105.1"/>
    </source>
</evidence>
<dbReference type="EMBL" id="KZ825174">
    <property type="protein sequence ID" value="PYI16105.1"/>
    <property type="molecule type" value="Genomic_DNA"/>
</dbReference>
<dbReference type="Proteomes" id="UP000249829">
    <property type="component" value="Unassembled WGS sequence"/>
</dbReference>
<organism evidence="1 2">
    <name type="scientific">Aspergillus violaceofuscus (strain CBS 115571)</name>
    <dbReference type="NCBI Taxonomy" id="1450538"/>
    <lineage>
        <taxon>Eukaryota</taxon>
        <taxon>Fungi</taxon>
        <taxon>Dikarya</taxon>
        <taxon>Ascomycota</taxon>
        <taxon>Pezizomycotina</taxon>
        <taxon>Eurotiomycetes</taxon>
        <taxon>Eurotiomycetidae</taxon>
        <taxon>Eurotiales</taxon>
        <taxon>Aspergillaceae</taxon>
        <taxon>Aspergillus</taxon>
    </lineage>
</organism>
<dbReference type="AlphaFoldDB" id="A0A2V5GXG2"/>
<keyword evidence="2" id="KW-1185">Reference proteome</keyword>
<sequence length="150" mass="17093">MSDEHTFPENDPVSADDGPELLDSWRLDIQRLAVDKDWEEARQGIDDWWGMMRQGRPGNPWAALGGVFVRGGRARFVFASGAGKPALFKVFIERNHQLDLDGQLEFDFALPEDREKYKVAVDVMICLLGGFDHSWTSHREALLALPFEEF</sequence>
<dbReference type="OMA" id="WTSHREA"/>
<protein>
    <submittedName>
        <fullName evidence="1">Uncharacterized protein</fullName>
    </submittedName>
</protein>
<proteinExistence type="predicted"/>
<name>A0A2V5GXG2_ASPV1</name>
<reference evidence="1 2" key="1">
    <citation type="submission" date="2018-02" db="EMBL/GenBank/DDBJ databases">
        <title>The genomes of Aspergillus section Nigri reveals drivers in fungal speciation.</title>
        <authorList>
            <consortium name="DOE Joint Genome Institute"/>
            <person name="Vesth T.C."/>
            <person name="Nybo J."/>
            <person name="Theobald S."/>
            <person name="Brandl J."/>
            <person name="Frisvad J.C."/>
            <person name="Nielsen K.F."/>
            <person name="Lyhne E.K."/>
            <person name="Kogle M.E."/>
            <person name="Kuo A."/>
            <person name="Riley R."/>
            <person name="Clum A."/>
            <person name="Nolan M."/>
            <person name="Lipzen A."/>
            <person name="Salamov A."/>
            <person name="Henrissat B."/>
            <person name="Wiebenga A."/>
            <person name="De vries R.P."/>
            <person name="Grigoriev I.V."/>
            <person name="Mortensen U.H."/>
            <person name="Andersen M.R."/>
            <person name="Baker S.E."/>
        </authorList>
    </citation>
    <scope>NUCLEOTIDE SEQUENCE [LARGE SCALE GENOMIC DNA]</scope>
    <source>
        <strain evidence="1 2">CBS 115571</strain>
    </source>
</reference>